<organism evidence="1 2">
    <name type="scientific">Paragonimus westermani</name>
    <dbReference type="NCBI Taxonomy" id="34504"/>
    <lineage>
        <taxon>Eukaryota</taxon>
        <taxon>Metazoa</taxon>
        <taxon>Spiralia</taxon>
        <taxon>Lophotrochozoa</taxon>
        <taxon>Platyhelminthes</taxon>
        <taxon>Trematoda</taxon>
        <taxon>Digenea</taxon>
        <taxon>Plagiorchiida</taxon>
        <taxon>Troglotremata</taxon>
        <taxon>Troglotrematidae</taxon>
        <taxon>Paragonimus</taxon>
    </lineage>
</organism>
<accession>A0A8T0DCT1</accession>
<proteinExistence type="predicted"/>
<sequence length="150" mass="17259">MDVNDGLMAAHVANKVLLILQQLETYQSSTERLDKESRQRLGRLILKAMSLNLESGEQLFVHEFVHNLPFLDTDEDKCILQSWSAIWKKAASVVDWARTVVSSRMAEIEMKLVSVLYRGTETKMIKTLFSQAQPHVFHKQFVRNKHSSSQ</sequence>
<dbReference type="EMBL" id="JTDF01007255">
    <property type="protein sequence ID" value="KAF8565146.1"/>
    <property type="molecule type" value="Genomic_DNA"/>
</dbReference>
<name>A0A8T0DCT1_9TREM</name>
<evidence type="ECO:0000313" key="1">
    <source>
        <dbReference type="EMBL" id="KAF8565146.1"/>
    </source>
</evidence>
<dbReference type="Proteomes" id="UP000699462">
    <property type="component" value="Unassembled WGS sequence"/>
</dbReference>
<keyword evidence="2" id="KW-1185">Reference proteome</keyword>
<dbReference type="OrthoDB" id="6260389at2759"/>
<protein>
    <submittedName>
        <fullName evidence="1">Uncharacterized protein</fullName>
    </submittedName>
</protein>
<gene>
    <name evidence="1" type="ORF">P879_02966</name>
</gene>
<evidence type="ECO:0000313" key="2">
    <source>
        <dbReference type="Proteomes" id="UP000699462"/>
    </source>
</evidence>
<dbReference type="AlphaFoldDB" id="A0A8T0DCT1"/>
<comment type="caution">
    <text evidence="1">The sequence shown here is derived from an EMBL/GenBank/DDBJ whole genome shotgun (WGS) entry which is preliminary data.</text>
</comment>
<reference evidence="1 2" key="1">
    <citation type="submission" date="2019-07" db="EMBL/GenBank/DDBJ databases">
        <title>Annotation for the trematode Paragonimus westermani.</title>
        <authorList>
            <person name="Choi Y.-J."/>
        </authorList>
    </citation>
    <scope>NUCLEOTIDE SEQUENCE [LARGE SCALE GENOMIC DNA]</scope>
    <source>
        <strain evidence="1">180907_Pwestermani</strain>
    </source>
</reference>